<keyword evidence="4" id="KW-1185">Reference proteome</keyword>
<dbReference type="EMBL" id="VJYK02000052">
    <property type="protein sequence ID" value="MQS01691.1"/>
    <property type="molecule type" value="Genomic_DNA"/>
</dbReference>
<dbReference type="SUPFAM" id="SSF54593">
    <property type="entry name" value="Glyoxalase/Bleomycin resistance protein/Dihydroxybiphenyl dioxygenase"/>
    <property type="match status" value="1"/>
</dbReference>
<dbReference type="PROSITE" id="PS51819">
    <property type="entry name" value="VOC"/>
    <property type="match status" value="1"/>
</dbReference>
<dbReference type="InterPro" id="IPR029068">
    <property type="entry name" value="Glyas_Bleomycin-R_OHBP_Dase"/>
</dbReference>
<evidence type="ECO:0000313" key="3">
    <source>
        <dbReference type="EMBL" id="MQS01691.1"/>
    </source>
</evidence>
<dbReference type="CDD" id="cd09012">
    <property type="entry name" value="VOC_like"/>
    <property type="match status" value="1"/>
</dbReference>
<dbReference type="RefSeq" id="WP_143647162.1">
    <property type="nucleotide sequence ID" value="NZ_JABJXA010000043.1"/>
</dbReference>
<reference evidence="5" key="2">
    <citation type="submission" date="2020-05" db="EMBL/GenBank/DDBJ databases">
        <title>Classification of alakaliphilic streptomycetes isolated from an alkaline soil next to Lonar Crater, India and a proposal for the recognition of Streptomyces alkaliterrae sp. nov.</title>
        <authorList>
            <person name="Golinska P."/>
        </authorList>
    </citation>
    <scope>NUCLEOTIDE SEQUENCE [LARGE SCALE GENOMIC DNA]</scope>
    <source>
        <strain evidence="5">OF8</strain>
    </source>
</reference>
<evidence type="ECO:0000313" key="2">
    <source>
        <dbReference type="EMBL" id="MBB1259140.1"/>
    </source>
</evidence>
<dbReference type="InterPro" id="IPR053863">
    <property type="entry name" value="Glyoxy/Ble-like_N"/>
</dbReference>
<dbReference type="Proteomes" id="UP000517765">
    <property type="component" value="Unassembled WGS sequence"/>
</dbReference>
<evidence type="ECO:0000259" key="1">
    <source>
        <dbReference type="PROSITE" id="PS51819"/>
    </source>
</evidence>
<reference evidence="3 4" key="1">
    <citation type="submission" date="2019-10" db="EMBL/GenBank/DDBJ databases">
        <title>Streptomyces sp. nov., a novel actinobacterium isolated from alkaline environment.</title>
        <authorList>
            <person name="Golinska P."/>
        </authorList>
    </citation>
    <scope>NUCLEOTIDE SEQUENCE [LARGE SCALE GENOMIC DNA]</scope>
    <source>
        <strain evidence="3 4">OF1</strain>
    </source>
</reference>
<dbReference type="PANTHER" id="PTHR36503">
    <property type="entry name" value="BLR2520 PROTEIN"/>
    <property type="match status" value="1"/>
</dbReference>
<reference evidence="2" key="3">
    <citation type="journal article" name="Syst. Appl. Microbiol.">
        <title>Streptomyces alkaliterrae sp. nov., isolated from an alkaline soil, and emended descriptions of Streptomyces alkaliphilus, Streptomyces calidiresistens and Streptomyces durbertensis.</title>
        <authorList>
            <person name="Swiecimska M."/>
            <person name="Golinska P."/>
            <person name="Nouioui I."/>
            <person name="Wypij M."/>
            <person name="Rai M."/>
            <person name="Sangal V."/>
            <person name="Goodfellow M."/>
        </authorList>
    </citation>
    <scope>NUCLEOTIDE SEQUENCE</scope>
    <source>
        <strain evidence="2">OF8</strain>
    </source>
</reference>
<gene>
    <name evidence="3" type="ORF">FNX44_007340</name>
    <name evidence="2" type="ORF">H3147_09855</name>
</gene>
<dbReference type="AlphaFoldDB" id="A0A5P0YN49"/>
<accession>A0A5P0YN49</accession>
<dbReference type="Proteomes" id="UP000320857">
    <property type="component" value="Unassembled WGS sequence"/>
</dbReference>
<sequence>MARMIFVNLPVKDLEVSKKFFTELGFGINPDFSDENAACVVFSDTIYAMLLTEPFFKRFTSKQIADTGTTTEALLCLSADSRAEVDQLCDKALASGGGPAGDTMDEGPMYGRSFQDPDGHHWEVVYMDMEAMSGTGGR</sequence>
<dbReference type="EMBL" id="JABJXA010000043">
    <property type="protein sequence ID" value="MBB1259140.1"/>
    <property type="molecule type" value="Genomic_DNA"/>
</dbReference>
<feature type="domain" description="VOC" evidence="1">
    <location>
        <begin position="3"/>
        <end position="127"/>
    </location>
</feature>
<proteinExistence type="predicted"/>
<dbReference type="Gene3D" id="3.10.180.10">
    <property type="entry name" value="2,3-Dihydroxybiphenyl 1,2-Dioxygenase, domain 1"/>
    <property type="match status" value="1"/>
</dbReference>
<comment type="caution">
    <text evidence="3">The sequence shown here is derived from an EMBL/GenBank/DDBJ whole genome shotgun (WGS) entry which is preliminary data.</text>
</comment>
<name>A0A5P0YN49_9ACTN</name>
<dbReference type="OrthoDB" id="4265398at2"/>
<organism evidence="3 4">
    <name type="scientific">Streptomyces alkaliterrae</name>
    <dbReference type="NCBI Taxonomy" id="2213162"/>
    <lineage>
        <taxon>Bacteria</taxon>
        <taxon>Bacillati</taxon>
        <taxon>Actinomycetota</taxon>
        <taxon>Actinomycetes</taxon>
        <taxon>Kitasatosporales</taxon>
        <taxon>Streptomycetaceae</taxon>
        <taxon>Streptomyces</taxon>
    </lineage>
</organism>
<dbReference type="Pfam" id="PF22677">
    <property type="entry name" value="Ble-like_N"/>
    <property type="match status" value="1"/>
</dbReference>
<dbReference type="PANTHER" id="PTHR36503:SF2">
    <property type="entry name" value="BLR2408 PROTEIN"/>
    <property type="match status" value="1"/>
</dbReference>
<dbReference type="InterPro" id="IPR037523">
    <property type="entry name" value="VOC_core"/>
</dbReference>
<protein>
    <submittedName>
        <fullName evidence="3">Glyoxalase</fullName>
    </submittedName>
    <submittedName>
        <fullName evidence="2">VOC family protein</fullName>
    </submittedName>
</protein>
<evidence type="ECO:0000313" key="5">
    <source>
        <dbReference type="Proteomes" id="UP000517765"/>
    </source>
</evidence>
<evidence type="ECO:0000313" key="4">
    <source>
        <dbReference type="Proteomes" id="UP000320857"/>
    </source>
</evidence>